<keyword evidence="6" id="KW-0812">Transmembrane</keyword>
<dbReference type="InterPro" id="IPR050271">
    <property type="entry name" value="UDP-glycosyltransferase"/>
</dbReference>
<keyword evidence="6" id="KW-1133">Transmembrane helix</keyword>
<dbReference type="Pfam" id="PF00201">
    <property type="entry name" value="UDPGT"/>
    <property type="match status" value="1"/>
</dbReference>
<keyword evidence="7" id="KW-0732">Signal</keyword>
<dbReference type="CDD" id="cd03784">
    <property type="entry name" value="GT1_Gtf-like"/>
    <property type="match status" value="1"/>
</dbReference>
<evidence type="ECO:0000313" key="10">
    <source>
        <dbReference type="WBParaSite" id="EVEC_0000616501-mRNA-1"/>
    </source>
</evidence>
<protein>
    <recommendedName>
        <fullName evidence="2">glucuronosyltransferase</fullName>
        <ecNumber evidence="2">2.4.1.17</ecNumber>
    </recommendedName>
</protein>
<organism evidence="10">
    <name type="scientific">Enterobius vermicularis</name>
    <name type="common">Human pinworm</name>
    <dbReference type="NCBI Taxonomy" id="51028"/>
    <lineage>
        <taxon>Eukaryota</taxon>
        <taxon>Metazoa</taxon>
        <taxon>Ecdysozoa</taxon>
        <taxon>Nematoda</taxon>
        <taxon>Chromadorea</taxon>
        <taxon>Rhabditida</taxon>
        <taxon>Spirurina</taxon>
        <taxon>Oxyuridomorpha</taxon>
        <taxon>Oxyuroidea</taxon>
        <taxon>Oxyuridae</taxon>
        <taxon>Enterobius</taxon>
    </lineage>
</organism>
<dbReference type="WBParaSite" id="EVEC_0000616501-mRNA-1">
    <property type="protein sequence ID" value="EVEC_0000616501-mRNA-1"/>
    <property type="gene ID" value="EVEC_0000616501"/>
</dbReference>
<keyword evidence="6" id="KW-0472">Membrane</keyword>
<proteinExistence type="inferred from homology"/>
<keyword evidence="3" id="KW-0328">Glycosyltransferase</keyword>
<name>A0A158QAP6_ENTVE</name>
<comment type="similarity">
    <text evidence="1">Belongs to the UDP-glycosyltransferase family.</text>
</comment>
<comment type="catalytic activity">
    <reaction evidence="5">
        <text>glucuronate acceptor + UDP-alpha-D-glucuronate = acceptor beta-D-glucuronoside + UDP + H(+)</text>
        <dbReference type="Rhea" id="RHEA:21032"/>
        <dbReference type="ChEBI" id="CHEBI:15378"/>
        <dbReference type="ChEBI" id="CHEBI:58052"/>
        <dbReference type="ChEBI" id="CHEBI:58223"/>
        <dbReference type="ChEBI" id="CHEBI:132367"/>
        <dbReference type="ChEBI" id="CHEBI:132368"/>
        <dbReference type="EC" id="2.4.1.17"/>
    </reaction>
</comment>
<evidence type="ECO:0000313" key="8">
    <source>
        <dbReference type="EMBL" id="VDD91025.1"/>
    </source>
</evidence>
<dbReference type="STRING" id="51028.A0A158QAP6"/>
<dbReference type="EMBL" id="UXUI01008265">
    <property type="protein sequence ID" value="VDD91025.1"/>
    <property type="molecule type" value="Genomic_DNA"/>
</dbReference>
<evidence type="ECO:0000256" key="7">
    <source>
        <dbReference type="SAM" id="SignalP"/>
    </source>
</evidence>
<evidence type="ECO:0000256" key="5">
    <source>
        <dbReference type="ARBA" id="ARBA00047475"/>
    </source>
</evidence>
<dbReference type="PANTHER" id="PTHR48043:SF145">
    <property type="entry name" value="FI06409P-RELATED"/>
    <property type="match status" value="1"/>
</dbReference>
<dbReference type="GO" id="GO:0015020">
    <property type="term" value="F:glucuronosyltransferase activity"/>
    <property type="evidence" value="ECO:0007669"/>
    <property type="project" value="UniProtKB-EC"/>
</dbReference>
<dbReference type="PANTHER" id="PTHR48043">
    <property type="entry name" value="EG:EG0003.4 PROTEIN-RELATED"/>
    <property type="match status" value="1"/>
</dbReference>
<keyword evidence="4" id="KW-0808">Transferase</keyword>
<dbReference type="InterPro" id="IPR002213">
    <property type="entry name" value="UDP_glucos_trans"/>
</dbReference>
<evidence type="ECO:0000256" key="3">
    <source>
        <dbReference type="ARBA" id="ARBA00022676"/>
    </source>
</evidence>
<keyword evidence="9" id="KW-1185">Reference proteome</keyword>
<dbReference type="SUPFAM" id="SSF53756">
    <property type="entry name" value="UDP-Glycosyltransferase/glycogen phosphorylase"/>
    <property type="match status" value="1"/>
</dbReference>
<gene>
    <name evidence="8" type="ORF">EVEC_LOCUS5776</name>
</gene>
<evidence type="ECO:0000256" key="1">
    <source>
        <dbReference type="ARBA" id="ARBA00009995"/>
    </source>
</evidence>
<evidence type="ECO:0000313" key="9">
    <source>
        <dbReference type="Proteomes" id="UP000274131"/>
    </source>
</evidence>
<dbReference type="FunFam" id="3.40.50.2000:FF:000021">
    <property type="entry name" value="UDP-glucuronosyltransferase"/>
    <property type="match status" value="1"/>
</dbReference>
<feature type="chain" id="PRO_5043135297" description="glucuronosyltransferase" evidence="7">
    <location>
        <begin position="19"/>
        <end position="537"/>
    </location>
</feature>
<evidence type="ECO:0000256" key="2">
    <source>
        <dbReference type="ARBA" id="ARBA00012544"/>
    </source>
</evidence>
<dbReference type="OrthoDB" id="5835829at2759"/>
<feature type="signal peptide" evidence="7">
    <location>
        <begin position="1"/>
        <end position="18"/>
    </location>
</feature>
<evidence type="ECO:0000256" key="4">
    <source>
        <dbReference type="ARBA" id="ARBA00022679"/>
    </source>
</evidence>
<dbReference type="Gene3D" id="3.40.50.2000">
    <property type="entry name" value="Glycogen Phosphorylase B"/>
    <property type="match status" value="1"/>
</dbReference>
<dbReference type="EC" id="2.4.1.17" evidence="2"/>
<accession>A0A158QAP6</accession>
<reference evidence="8 9" key="2">
    <citation type="submission" date="2018-10" db="EMBL/GenBank/DDBJ databases">
        <authorList>
            <consortium name="Pathogen Informatics"/>
        </authorList>
    </citation>
    <scope>NUCLEOTIDE SEQUENCE [LARGE SCALE GENOMIC DNA]</scope>
</reference>
<dbReference type="AlphaFoldDB" id="A0A158QAP6"/>
<sequence>MFLQTTLILLLGFSSVSSYKILVYSRKIAYSHVMFMGRIADVLVDAGHEVRMVVLLQDAISDFKSNGFEKARAIHMPATFKLDLNLTDHLKQFWNSEMVSVSGLIQLRPQLQNKAQLETMRQEKFDLGIGEYFDLCYLGYFKAIDLKRYVSVASIGLYGRLAALLGIESNPSFVPKTESKWPFTTKIALIFSAFKKTSYVLALYGDTTDVMSYTERVGNLAKVMAERIIDYFFYDPEMKAMFERNLGKDFDEGEALANSTYVLVNADEFVEFPRPMSYKVVYINGVARKEPKPLDKKYQNVLDGATQGAVFISFGSMMKSALMPDQMKNAFVETIRSFPQIKFIWKYEASDDLGSDLPNLIKINWAPQIDLFAHPNMKCFITHSGLNSVSEAIRAGIPMITIPLFAEQLRNSRMAEKRHISVRLNKQTLSKETLSNALKSILYDKRYEKAAKRLQQMILEKPFNATERLIKHVEFAAKFGQVDNLNLASTKLCFFRYYLLDILIPFFTILLLLIALIVYFFIFIIKKLQFYRKVKSE</sequence>
<dbReference type="Proteomes" id="UP000274131">
    <property type="component" value="Unassembled WGS sequence"/>
</dbReference>
<evidence type="ECO:0000256" key="6">
    <source>
        <dbReference type="SAM" id="Phobius"/>
    </source>
</evidence>
<reference evidence="10" key="1">
    <citation type="submission" date="2016-04" db="UniProtKB">
        <authorList>
            <consortium name="WormBaseParasite"/>
        </authorList>
    </citation>
    <scope>IDENTIFICATION</scope>
</reference>
<feature type="transmembrane region" description="Helical" evidence="6">
    <location>
        <begin position="497"/>
        <end position="525"/>
    </location>
</feature>